<dbReference type="Pfam" id="PF18319">
    <property type="entry name" value="Zn_ribbon_PriA"/>
    <property type="match status" value="1"/>
</dbReference>
<feature type="binding site" evidence="12">
    <location>
        <position position="480"/>
    </location>
    <ligand>
        <name>Zn(2+)</name>
        <dbReference type="ChEBI" id="CHEBI:29105"/>
        <label>2</label>
    </ligand>
</feature>
<feature type="binding site" evidence="12">
    <location>
        <position position="493"/>
    </location>
    <ligand>
        <name>Zn(2+)</name>
        <dbReference type="ChEBI" id="CHEBI:29105"/>
        <label>1</label>
    </ligand>
</feature>
<feature type="domain" description="Helicase ATP-binding" evidence="13">
    <location>
        <begin position="222"/>
        <end position="388"/>
    </location>
</feature>
<comment type="subunit">
    <text evidence="12">Component of the replication restart primosome.</text>
</comment>
<keyword evidence="2 12" id="KW-0235">DNA replication</keyword>
<dbReference type="InterPro" id="IPR005259">
    <property type="entry name" value="PriA"/>
</dbReference>
<evidence type="ECO:0000259" key="13">
    <source>
        <dbReference type="PROSITE" id="PS51192"/>
    </source>
</evidence>
<evidence type="ECO:0000256" key="8">
    <source>
        <dbReference type="ARBA" id="ARBA00022840"/>
    </source>
</evidence>
<evidence type="ECO:0000256" key="11">
    <source>
        <dbReference type="ARBA" id="ARBA00048988"/>
    </source>
</evidence>
<dbReference type="SUPFAM" id="SSF52540">
    <property type="entry name" value="P-loop containing nucleoside triphosphate hydrolases"/>
    <property type="match status" value="2"/>
</dbReference>
<comment type="function">
    <text evidence="12">Initiates the restart of stalled replication forks, which reloads the replicative helicase on sites other than the origin of replication. Recognizes and binds to abandoned replication forks and remodels them to uncover a helicase loading site. Promotes assembly of the primosome at these replication forks.</text>
</comment>
<evidence type="ECO:0000256" key="12">
    <source>
        <dbReference type="HAMAP-Rule" id="MF_00983"/>
    </source>
</evidence>
<sequence length="749" mass="83162">MNPSPTPVNSLTPNGLVEVAVTLPLFHTLTYRLPEKLATGIGIGVPVLVPVGRRQVTGYILGPARATPTVTIKDVNAILDSWPRFDAALVPFFRWLADYYQHPIGEVFRTALPTPRSGKNDGQEYWVTLNLTGADVQKPGRLGPKAKAILAFLKDIGSCPLAHLSRFIPRPRETLGRLARANLVILAPRARHFDPLAETPAAAPPPVLSPDQEEACQAIRLALRRQGFSPFLVYGVTASGKTEVYLQAAQEALALKKSVLVLLPEIALTHPIGQAFRQRFGPRVALLHSGLSDNARVDQWRRLALKEMDIAVGARSAVFAPLADLGLIVVDEEHDQSYKNEGGLPYQARDAALYRGQLAGAVTLLGSATPSVTTYYRAQRGKYQYISLPERVTPQSLPQVHLVNLREHREGRRLPIISAPLRLAIAETLSRKEQVLLFLNRRGYANVYFCLFCSHIFQCQHCSVSLTLHRQEGKLRCHYCGYQEPLPVVCPQCQSTALKHYGLGGEFLEREVRRLFPEARIARLDRDTASHRGKAIQILEEMKTHRLDILIGTQMITKGHDFPQVTLVGAVAADLSLYFPEYHAGERTFQLLTQVAGRAGRGDRPGQVFIQTYHPEHFALTAAQRHDYQAFYEAELAARRDLGYPPFTRLALLRLQGKNAATVEAAAHKVARAAQTILRTHNLEKHLRILGPAPAPRSRLKEQYRWQILLKSYGRQPLSALLDQLRASGGKGWGPDVTLLVDMDPAGMQ</sequence>
<comment type="catalytic activity">
    <reaction evidence="11 12">
        <text>ATP + H2O = ADP + phosphate + H(+)</text>
        <dbReference type="Rhea" id="RHEA:13065"/>
        <dbReference type="ChEBI" id="CHEBI:15377"/>
        <dbReference type="ChEBI" id="CHEBI:15378"/>
        <dbReference type="ChEBI" id="CHEBI:30616"/>
        <dbReference type="ChEBI" id="CHEBI:43474"/>
        <dbReference type="ChEBI" id="CHEBI:456216"/>
        <dbReference type="EC" id="5.6.2.4"/>
    </reaction>
</comment>
<dbReference type="SMART" id="SM00490">
    <property type="entry name" value="HELICc"/>
    <property type="match status" value="1"/>
</dbReference>
<evidence type="ECO:0000256" key="9">
    <source>
        <dbReference type="ARBA" id="ARBA00023125"/>
    </source>
</evidence>
<dbReference type="PROSITE" id="PS51192">
    <property type="entry name" value="HELICASE_ATP_BIND_1"/>
    <property type="match status" value="1"/>
</dbReference>
<dbReference type="EC" id="5.6.2.4" evidence="12"/>
<dbReference type="PANTHER" id="PTHR30580">
    <property type="entry name" value="PRIMOSOMAL PROTEIN N"/>
    <property type="match status" value="1"/>
</dbReference>
<dbReference type="GO" id="GO:0043138">
    <property type="term" value="F:3'-5' DNA helicase activity"/>
    <property type="evidence" value="ECO:0007669"/>
    <property type="project" value="UniProtKB-EC"/>
</dbReference>
<dbReference type="InterPro" id="IPR041236">
    <property type="entry name" value="PriA_C"/>
</dbReference>
<dbReference type="Pfam" id="PF00270">
    <property type="entry name" value="DEAD"/>
    <property type="match status" value="1"/>
</dbReference>
<reference evidence="14 15" key="1">
    <citation type="journal article" date="2011" name="Stand. Genomic Sci.">
        <title>Complete genome sequence of the acetate-degrading sulfate reducer Desulfobacca acetoxidans type strain (ASRB2).</title>
        <authorList>
            <person name="Goker M."/>
            <person name="Teshima H."/>
            <person name="Lapidus A."/>
            <person name="Nolan M."/>
            <person name="Lucas S."/>
            <person name="Hammon N."/>
            <person name="Deshpande S."/>
            <person name="Cheng J.F."/>
            <person name="Tapia R."/>
            <person name="Han C."/>
            <person name="Goodwin L."/>
            <person name="Pitluck S."/>
            <person name="Huntemann M."/>
            <person name="Liolios K."/>
            <person name="Ivanova N."/>
            <person name="Pagani I."/>
            <person name="Mavromatis K."/>
            <person name="Ovchinikova G."/>
            <person name="Pati A."/>
            <person name="Chen A."/>
            <person name="Palaniappan K."/>
            <person name="Land M."/>
            <person name="Hauser L."/>
            <person name="Brambilla E.M."/>
            <person name="Rohde M."/>
            <person name="Spring S."/>
            <person name="Detter J.C."/>
            <person name="Woyke T."/>
            <person name="Bristow J."/>
            <person name="Eisen J.A."/>
            <person name="Markowitz V."/>
            <person name="Hugenholtz P."/>
            <person name="Kyrpides N.C."/>
            <person name="Klenk H.P."/>
        </authorList>
    </citation>
    <scope>NUCLEOTIDE SEQUENCE [LARGE SCALE GENOMIC DNA]</scope>
    <source>
        <strain evidence="15">ATCC 700848 / DSM 11109 / ASRB2</strain>
    </source>
</reference>
<keyword evidence="6 12" id="KW-0347">Helicase</keyword>
<keyword evidence="7 12" id="KW-0862">Zinc</keyword>
<protein>
    <recommendedName>
        <fullName evidence="12">Replication restart protein PriA</fullName>
    </recommendedName>
    <alternativeName>
        <fullName evidence="12">ATP-dependent DNA helicase PriA</fullName>
        <ecNumber evidence="12">5.6.2.4</ecNumber>
    </alternativeName>
    <alternativeName>
        <fullName evidence="12">DNA 3'-5' helicase PriA</fullName>
    </alternativeName>
</protein>
<comment type="similarity">
    <text evidence="12">Belongs to the helicase family. PriA subfamily.</text>
</comment>
<dbReference type="FunFam" id="3.40.50.300:FF:000489">
    <property type="entry name" value="Primosome assembly protein PriA"/>
    <property type="match status" value="1"/>
</dbReference>
<keyword evidence="15" id="KW-1185">Reference proteome</keyword>
<dbReference type="KEGG" id="dao:Desac_0655"/>
<keyword evidence="8 12" id="KW-0067">ATP-binding</keyword>
<keyword evidence="4 12" id="KW-0547">Nucleotide-binding</keyword>
<evidence type="ECO:0000256" key="6">
    <source>
        <dbReference type="ARBA" id="ARBA00022806"/>
    </source>
</evidence>
<feature type="binding site" evidence="12">
    <location>
        <position position="450"/>
    </location>
    <ligand>
        <name>Zn(2+)</name>
        <dbReference type="ChEBI" id="CHEBI:29105"/>
        <label>1</label>
    </ligand>
</feature>
<organism evidence="14 15">
    <name type="scientific">Desulfobacca acetoxidans (strain ATCC 700848 / DSM 11109 / ASRB2)</name>
    <dbReference type="NCBI Taxonomy" id="880072"/>
    <lineage>
        <taxon>Bacteria</taxon>
        <taxon>Pseudomonadati</taxon>
        <taxon>Thermodesulfobacteriota</taxon>
        <taxon>Desulfobaccia</taxon>
        <taxon>Desulfobaccales</taxon>
        <taxon>Desulfobaccaceae</taxon>
        <taxon>Desulfobacca</taxon>
    </lineage>
</organism>
<keyword evidence="5 12" id="KW-0378">Hydrolase</keyword>
<keyword evidence="9 12" id="KW-0238">DNA-binding</keyword>
<dbReference type="OrthoDB" id="9759544at2"/>
<evidence type="ECO:0000256" key="10">
    <source>
        <dbReference type="ARBA" id="ARBA00023235"/>
    </source>
</evidence>
<dbReference type="EMBL" id="CP002629">
    <property type="protein sequence ID" value="AEB08537.1"/>
    <property type="molecule type" value="Genomic_DNA"/>
</dbReference>
<dbReference type="GO" id="GO:1990077">
    <property type="term" value="C:primosome complex"/>
    <property type="evidence" value="ECO:0007669"/>
    <property type="project" value="UniProtKB-UniRule"/>
</dbReference>
<keyword evidence="3 12" id="KW-0479">Metal-binding</keyword>
<dbReference type="GO" id="GO:0006270">
    <property type="term" value="P:DNA replication initiation"/>
    <property type="evidence" value="ECO:0007669"/>
    <property type="project" value="TreeGrafter"/>
</dbReference>
<dbReference type="GO" id="GO:0006269">
    <property type="term" value="P:DNA replication, synthesis of primer"/>
    <property type="evidence" value="ECO:0007669"/>
    <property type="project" value="UniProtKB-KW"/>
</dbReference>
<feature type="binding site" evidence="12">
    <location>
        <position position="462"/>
    </location>
    <ligand>
        <name>Zn(2+)</name>
        <dbReference type="ChEBI" id="CHEBI:29105"/>
        <label>2</label>
    </ligand>
</feature>
<dbReference type="STRING" id="880072.Desac_0655"/>
<dbReference type="InterPro" id="IPR011545">
    <property type="entry name" value="DEAD/DEAH_box_helicase_dom"/>
</dbReference>
<dbReference type="HOGENOM" id="CLU_013353_4_0_7"/>
<dbReference type="CDD" id="cd18804">
    <property type="entry name" value="SF2_C_priA"/>
    <property type="match status" value="1"/>
</dbReference>
<evidence type="ECO:0000256" key="2">
    <source>
        <dbReference type="ARBA" id="ARBA00022705"/>
    </source>
</evidence>
<dbReference type="InterPro" id="IPR041222">
    <property type="entry name" value="PriA_3primeBD"/>
</dbReference>
<proteinExistence type="inferred from homology"/>
<dbReference type="SMART" id="SM00487">
    <property type="entry name" value="DEXDc"/>
    <property type="match status" value="1"/>
</dbReference>
<evidence type="ECO:0000256" key="5">
    <source>
        <dbReference type="ARBA" id="ARBA00022801"/>
    </source>
</evidence>
<gene>
    <name evidence="12" type="primary">priA</name>
    <name evidence="14" type="ordered locus">Desac_0655</name>
</gene>
<feature type="binding site" evidence="12">
    <location>
        <position position="459"/>
    </location>
    <ligand>
        <name>Zn(2+)</name>
        <dbReference type="ChEBI" id="CHEBI:29105"/>
        <label>2</label>
    </ligand>
</feature>
<dbReference type="Proteomes" id="UP000000483">
    <property type="component" value="Chromosome"/>
</dbReference>
<dbReference type="GO" id="GO:0016887">
    <property type="term" value="F:ATP hydrolysis activity"/>
    <property type="evidence" value="ECO:0007669"/>
    <property type="project" value="RHEA"/>
</dbReference>
<dbReference type="AlphaFoldDB" id="F2NGC4"/>
<dbReference type="InterPro" id="IPR042115">
    <property type="entry name" value="PriA_3primeBD_sf"/>
</dbReference>
<dbReference type="GO" id="GO:0008270">
    <property type="term" value="F:zinc ion binding"/>
    <property type="evidence" value="ECO:0007669"/>
    <property type="project" value="UniProtKB-UniRule"/>
</dbReference>
<comment type="catalytic activity">
    <reaction evidence="12">
        <text>Couples ATP hydrolysis with the unwinding of duplex DNA by translocating in the 3'-5' direction.</text>
        <dbReference type="EC" id="5.6.2.4"/>
    </reaction>
</comment>
<reference evidence="15" key="2">
    <citation type="submission" date="2011-03" db="EMBL/GenBank/DDBJ databases">
        <title>The complete genome of Desulfobacca acetoxidans DSM 11109.</title>
        <authorList>
            <consortium name="US DOE Joint Genome Institute (JGI-PGF)"/>
            <person name="Lucas S."/>
            <person name="Copeland A."/>
            <person name="Lapidus A."/>
            <person name="Bruce D."/>
            <person name="Goodwin L."/>
            <person name="Pitluck S."/>
            <person name="Peters L."/>
            <person name="Kyrpides N."/>
            <person name="Mavromatis K."/>
            <person name="Ivanova N."/>
            <person name="Ovchinnikova G."/>
            <person name="Teshima H."/>
            <person name="Detter J.C."/>
            <person name="Han C."/>
            <person name="Land M."/>
            <person name="Hauser L."/>
            <person name="Markowitz V."/>
            <person name="Cheng J.-F."/>
            <person name="Hugenholtz P."/>
            <person name="Woyke T."/>
            <person name="Wu D."/>
            <person name="Spring S."/>
            <person name="Schueler E."/>
            <person name="Brambilla E."/>
            <person name="Klenk H.-P."/>
            <person name="Eisen J.A."/>
        </authorList>
    </citation>
    <scope>NUCLEOTIDE SEQUENCE [LARGE SCALE GENOMIC DNA]</scope>
    <source>
        <strain evidence="15">ATCC 700848 / DSM 11109 / ASRB2</strain>
    </source>
</reference>
<evidence type="ECO:0000256" key="3">
    <source>
        <dbReference type="ARBA" id="ARBA00022723"/>
    </source>
</evidence>
<dbReference type="InterPro" id="IPR001650">
    <property type="entry name" value="Helicase_C-like"/>
</dbReference>
<feature type="binding site" evidence="12">
    <location>
        <position position="490"/>
    </location>
    <ligand>
        <name>Zn(2+)</name>
        <dbReference type="ChEBI" id="CHEBI:29105"/>
        <label>1</label>
    </ligand>
</feature>
<evidence type="ECO:0000313" key="15">
    <source>
        <dbReference type="Proteomes" id="UP000000483"/>
    </source>
</evidence>
<evidence type="ECO:0000256" key="4">
    <source>
        <dbReference type="ARBA" id="ARBA00022741"/>
    </source>
</evidence>
<dbReference type="eggNOG" id="COG1198">
    <property type="taxonomic scope" value="Bacteria"/>
</dbReference>
<evidence type="ECO:0000256" key="7">
    <source>
        <dbReference type="ARBA" id="ARBA00022833"/>
    </source>
</evidence>
<name>F2NGC4_DESAR</name>
<dbReference type="Pfam" id="PF17764">
    <property type="entry name" value="PriA_3primeBD"/>
    <property type="match status" value="1"/>
</dbReference>
<dbReference type="GO" id="GO:0005524">
    <property type="term" value="F:ATP binding"/>
    <property type="evidence" value="ECO:0007669"/>
    <property type="project" value="UniProtKB-UniRule"/>
</dbReference>
<keyword evidence="1 12" id="KW-0639">Primosome</keyword>
<keyword evidence="10 12" id="KW-0413">Isomerase</keyword>
<dbReference type="RefSeq" id="WP_013705650.1">
    <property type="nucleotide sequence ID" value="NC_015388.1"/>
</dbReference>
<accession>F2NGC4</accession>
<dbReference type="NCBIfam" id="TIGR00595">
    <property type="entry name" value="priA"/>
    <property type="match status" value="1"/>
</dbReference>
<dbReference type="Gene3D" id="3.40.1440.60">
    <property type="entry name" value="PriA, 3(prime) DNA-binding domain"/>
    <property type="match status" value="1"/>
</dbReference>
<feature type="binding site" evidence="12">
    <location>
        <position position="453"/>
    </location>
    <ligand>
        <name>Zn(2+)</name>
        <dbReference type="ChEBI" id="CHEBI:29105"/>
        <label>1</label>
    </ligand>
</feature>
<dbReference type="Pfam" id="PF18074">
    <property type="entry name" value="PriA_C"/>
    <property type="match status" value="1"/>
</dbReference>
<dbReference type="InterPro" id="IPR027417">
    <property type="entry name" value="P-loop_NTPase"/>
</dbReference>
<evidence type="ECO:0000313" key="14">
    <source>
        <dbReference type="EMBL" id="AEB08537.1"/>
    </source>
</evidence>
<comment type="cofactor">
    <cofactor evidence="12">
        <name>Zn(2+)</name>
        <dbReference type="ChEBI" id="CHEBI:29105"/>
    </cofactor>
    <text evidence="12">Binds 2 zinc ions per subunit.</text>
</comment>
<feature type="binding site" evidence="12">
    <location>
        <position position="477"/>
    </location>
    <ligand>
        <name>Zn(2+)</name>
        <dbReference type="ChEBI" id="CHEBI:29105"/>
        <label>2</label>
    </ligand>
</feature>
<dbReference type="InterPro" id="IPR014001">
    <property type="entry name" value="Helicase_ATP-bd"/>
</dbReference>
<dbReference type="HAMAP" id="MF_00983">
    <property type="entry name" value="PriA"/>
    <property type="match status" value="1"/>
</dbReference>
<dbReference type="Gene3D" id="3.40.50.300">
    <property type="entry name" value="P-loop containing nucleotide triphosphate hydrolases"/>
    <property type="match status" value="2"/>
</dbReference>
<dbReference type="CDD" id="cd17929">
    <property type="entry name" value="DEXHc_priA"/>
    <property type="match status" value="1"/>
</dbReference>
<dbReference type="GO" id="GO:0003677">
    <property type="term" value="F:DNA binding"/>
    <property type="evidence" value="ECO:0007669"/>
    <property type="project" value="UniProtKB-UniRule"/>
</dbReference>
<evidence type="ECO:0000256" key="1">
    <source>
        <dbReference type="ARBA" id="ARBA00022515"/>
    </source>
</evidence>
<dbReference type="GO" id="GO:0006310">
    <property type="term" value="P:DNA recombination"/>
    <property type="evidence" value="ECO:0007669"/>
    <property type="project" value="InterPro"/>
</dbReference>
<dbReference type="GO" id="GO:0006302">
    <property type="term" value="P:double-strand break repair"/>
    <property type="evidence" value="ECO:0007669"/>
    <property type="project" value="InterPro"/>
</dbReference>
<dbReference type="PANTHER" id="PTHR30580:SF0">
    <property type="entry name" value="PRIMOSOMAL PROTEIN N"/>
    <property type="match status" value="1"/>
</dbReference>
<dbReference type="InterPro" id="IPR040498">
    <property type="entry name" value="PriA_CRR"/>
</dbReference>